<dbReference type="GO" id="GO:0000287">
    <property type="term" value="F:magnesium ion binding"/>
    <property type="evidence" value="ECO:0007669"/>
    <property type="project" value="UniProtKB-UniRule"/>
</dbReference>
<keyword evidence="7 10" id="KW-0479">Metal-binding</keyword>
<evidence type="ECO:0000256" key="8">
    <source>
        <dbReference type="PIRNR" id="PIRNR000485"/>
    </source>
</evidence>
<comment type="function">
    <text evidence="7">Catalyzes the formation of phosphoribosylamine from phosphoribosylpyrophosphate (PRPP) and glutamine.</text>
</comment>
<evidence type="ECO:0000256" key="6">
    <source>
        <dbReference type="ARBA" id="ARBA00022962"/>
    </source>
</evidence>
<dbReference type="InterPro" id="IPR017932">
    <property type="entry name" value="GATase_2_dom"/>
</dbReference>
<feature type="binding site" evidence="7 11">
    <location>
        <position position="491"/>
    </location>
    <ligand>
        <name>[4Fe-4S] cluster</name>
        <dbReference type="ChEBI" id="CHEBI:49883"/>
    </ligand>
</feature>
<evidence type="ECO:0000256" key="10">
    <source>
        <dbReference type="PIRSR" id="PIRSR000485-2"/>
    </source>
</evidence>
<proteinExistence type="inferred from homology"/>
<gene>
    <name evidence="7" type="primary">purF</name>
    <name evidence="14" type="ORF">SAMN06297129_2780</name>
</gene>
<dbReference type="Pfam" id="PF13537">
    <property type="entry name" value="GATase_7"/>
    <property type="match status" value="1"/>
</dbReference>
<feature type="binding site" evidence="7 11">
    <location>
        <position position="431"/>
    </location>
    <ligand>
        <name>[4Fe-4S] cluster</name>
        <dbReference type="ChEBI" id="CHEBI:49883"/>
    </ligand>
</feature>
<keyword evidence="7" id="KW-0004">4Fe-4S</keyword>
<comment type="pathway">
    <text evidence="1 7 8">Purine metabolism; IMP biosynthesis via de novo pathway; N(1)-(5-phospho-D-ribosyl)glycinamide from 5-phospho-alpha-D-ribose 1-diphosphate: step 1/2.</text>
</comment>
<dbReference type="InterPro" id="IPR029055">
    <property type="entry name" value="Ntn_hydrolases_N"/>
</dbReference>
<evidence type="ECO:0000256" key="3">
    <source>
        <dbReference type="ARBA" id="ARBA00022676"/>
    </source>
</evidence>
<keyword evidence="7 11" id="KW-0408">Iron</keyword>
<evidence type="ECO:0000256" key="9">
    <source>
        <dbReference type="PIRSR" id="PIRSR000485-1"/>
    </source>
</evidence>
<keyword evidence="5 7" id="KW-0658">Purine biosynthesis</keyword>
<evidence type="ECO:0000256" key="11">
    <source>
        <dbReference type="PIRSR" id="PIRSR000485-3"/>
    </source>
</evidence>
<dbReference type="GO" id="GO:0009113">
    <property type="term" value="P:purine nucleobase biosynthetic process"/>
    <property type="evidence" value="ECO:0007669"/>
    <property type="project" value="UniProtKB-UniRule"/>
</dbReference>
<keyword evidence="7 11" id="KW-0411">Iron-sulfur</keyword>
<feature type="binding site" evidence="7 11">
    <location>
        <position position="488"/>
    </location>
    <ligand>
        <name>[4Fe-4S] cluster</name>
        <dbReference type="ChEBI" id="CHEBI:49883"/>
    </ligand>
</feature>
<protein>
    <recommendedName>
        <fullName evidence="7">Amidophosphoribosyltransferase</fullName>
        <shortName evidence="7">ATase</shortName>
        <ecNumber evidence="7">2.4.2.14</ecNumber>
    </recommendedName>
    <alternativeName>
        <fullName evidence="7">Glutamine phosphoribosylpyrophosphate amidotransferase</fullName>
        <shortName evidence="7">GPATase</shortName>
    </alternativeName>
</protein>
<evidence type="ECO:0000313" key="15">
    <source>
        <dbReference type="Proteomes" id="UP000231655"/>
    </source>
</evidence>
<feature type="domain" description="Glutamine amidotransferase type-2" evidence="13">
    <location>
        <begin position="46"/>
        <end position="268"/>
    </location>
</feature>
<dbReference type="SUPFAM" id="SSF53271">
    <property type="entry name" value="PRTase-like"/>
    <property type="match status" value="1"/>
</dbReference>
<sequence>MQPKPFAQDVPQMTKATSAAQAPAPLSEQKRFHAHPFDDDKLKEECGIFGVIGVTDAANFVALGLHALQHRGQEAGGIVCYHPDHGFNSARRFGYVRDNFTSQDVMQTLPGPLAIGHVRYSTAGKKAAVIRDVQPFFGEFSKGGAAIAHNGNITNADALRRELIERGSIFQSSSDSECIIHLMARSLQKDIPSRMEDALRRVEGAFSVIAMTRTKLIGVRDPLGVRPLVLGKVADGYCLSSETCALDIIGAELVREVEPGEMVVINEDGSVESSHPFRRQPSKFCIFEHVYFSRPDSIIGGRSVYETRRQIGVELAKESPVEADIVCPVPDSGTPAAIGYSQESGIPYAMGIIRNQYMGRTFIEPTEQIRNMGVRLKLNVNRALIKGKRVILVDDSVVRGTTSRKIKEMILDAGAAEVHFRIASPPTAWPCFYGVDTPEREKLLAATMSEEEMRDHLKVDSLRFISLDGLYRAVGEAEGRKTSCPQYCDACFSGEYPVAPSDQIEKGFQLKAAE</sequence>
<dbReference type="EC" id="2.4.2.14" evidence="7"/>
<dbReference type="InterPro" id="IPR029057">
    <property type="entry name" value="PRTase-like"/>
</dbReference>
<feature type="binding site" evidence="7 10">
    <location>
        <position position="332"/>
    </location>
    <ligand>
        <name>Mg(2+)</name>
        <dbReference type="ChEBI" id="CHEBI:18420"/>
    </ligand>
</feature>
<dbReference type="AlphaFoldDB" id="A0A285J2F1"/>
<feature type="region of interest" description="Disordered" evidence="12">
    <location>
        <begin position="1"/>
        <end position="29"/>
    </location>
</feature>
<dbReference type="InterPro" id="IPR005854">
    <property type="entry name" value="PurF"/>
</dbReference>
<keyword evidence="7 10" id="KW-0460">Magnesium</keyword>
<evidence type="ECO:0000313" key="14">
    <source>
        <dbReference type="EMBL" id="SNY54243.1"/>
    </source>
</evidence>
<comment type="cofactor">
    <cofactor evidence="7 11">
        <name>[4Fe-4S] cluster</name>
        <dbReference type="ChEBI" id="CHEBI:49883"/>
    </cofactor>
    <text evidence="7 11">Binds 1 [4Fe-4S] cluster per subunit.</text>
</comment>
<dbReference type="CDD" id="cd00715">
    <property type="entry name" value="GPATase_N"/>
    <property type="match status" value="1"/>
</dbReference>
<evidence type="ECO:0000256" key="4">
    <source>
        <dbReference type="ARBA" id="ARBA00022679"/>
    </source>
</evidence>
<keyword evidence="3 7" id="KW-0328">Glycosyltransferase</keyword>
<reference evidence="14 15" key="1">
    <citation type="submission" date="2017-09" db="EMBL/GenBank/DDBJ databases">
        <authorList>
            <person name="Ehlers B."/>
            <person name="Leendertz F.H."/>
        </authorList>
    </citation>
    <scope>NUCLEOTIDE SEQUENCE [LARGE SCALE GENOMIC DNA]</scope>
    <source>
        <strain evidence="14 15">CGMCC 1.12662</strain>
    </source>
</reference>
<feature type="binding site" evidence="7 10">
    <location>
        <position position="395"/>
    </location>
    <ligand>
        <name>Mg(2+)</name>
        <dbReference type="ChEBI" id="CHEBI:18420"/>
    </ligand>
</feature>
<dbReference type="SUPFAM" id="SSF56235">
    <property type="entry name" value="N-terminal nucleophile aminohydrolases (Ntn hydrolases)"/>
    <property type="match status" value="1"/>
</dbReference>
<dbReference type="HAMAP" id="MF_01931">
    <property type="entry name" value="PurF"/>
    <property type="match status" value="1"/>
</dbReference>
<evidence type="ECO:0000256" key="2">
    <source>
        <dbReference type="ARBA" id="ARBA00010138"/>
    </source>
</evidence>
<dbReference type="PROSITE" id="PS51278">
    <property type="entry name" value="GATASE_TYPE_2"/>
    <property type="match status" value="1"/>
</dbReference>
<dbReference type="Gene3D" id="3.60.20.10">
    <property type="entry name" value="Glutamine Phosphoribosylpyrophosphate, subunit 1, domain 1"/>
    <property type="match status" value="1"/>
</dbReference>
<dbReference type="GO" id="GO:0051539">
    <property type="term" value="F:4 iron, 4 sulfur cluster binding"/>
    <property type="evidence" value="ECO:0007669"/>
    <property type="project" value="UniProtKB-KW"/>
</dbReference>
<dbReference type="CDD" id="cd06223">
    <property type="entry name" value="PRTases_typeI"/>
    <property type="match status" value="1"/>
</dbReference>
<dbReference type="GO" id="GO:0004044">
    <property type="term" value="F:amidophosphoribosyltransferase activity"/>
    <property type="evidence" value="ECO:0007669"/>
    <property type="project" value="UniProtKB-UniRule"/>
</dbReference>
<dbReference type="EMBL" id="OBEA01000005">
    <property type="protein sequence ID" value="SNY54243.1"/>
    <property type="molecule type" value="Genomic_DNA"/>
</dbReference>
<dbReference type="InterPro" id="IPR035584">
    <property type="entry name" value="PurF_N"/>
</dbReference>
<feature type="binding site" evidence="7 11">
    <location>
        <position position="285"/>
    </location>
    <ligand>
        <name>[4Fe-4S] cluster</name>
        <dbReference type="ChEBI" id="CHEBI:49883"/>
    </ligand>
</feature>
<keyword evidence="6 7" id="KW-0315">Glutamine amidotransferase</keyword>
<name>A0A285J2F1_9RHOB</name>
<comment type="cofactor">
    <cofactor evidence="7 10">
        <name>Mg(2+)</name>
        <dbReference type="ChEBI" id="CHEBI:18420"/>
    </cofactor>
    <text evidence="7 10">Binds 1 Mg(2+) ion per subunit.</text>
</comment>
<feature type="active site" description="Nucleophile" evidence="7 9">
    <location>
        <position position="46"/>
    </location>
</feature>
<dbReference type="NCBIfam" id="TIGR01134">
    <property type="entry name" value="purF"/>
    <property type="match status" value="1"/>
</dbReference>
<dbReference type="PANTHER" id="PTHR11907">
    <property type="entry name" value="AMIDOPHOSPHORIBOSYLTRANSFERASE"/>
    <property type="match status" value="1"/>
</dbReference>
<dbReference type="InterPro" id="IPR000836">
    <property type="entry name" value="PRTase_dom"/>
</dbReference>
<evidence type="ECO:0000256" key="1">
    <source>
        <dbReference type="ARBA" id="ARBA00005209"/>
    </source>
</evidence>
<dbReference type="Gene3D" id="3.40.50.2020">
    <property type="match status" value="1"/>
</dbReference>
<evidence type="ECO:0000256" key="5">
    <source>
        <dbReference type="ARBA" id="ARBA00022755"/>
    </source>
</evidence>
<dbReference type="Proteomes" id="UP000231655">
    <property type="component" value="Unassembled WGS sequence"/>
</dbReference>
<evidence type="ECO:0000256" key="7">
    <source>
        <dbReference type="HAMAP-Rule" id="MF_01931"/>
    </source>
</evidence>
<comment type="similarity">
    <text evidence="2 7 8">In the C-terminal section; belongs to the purine/pyrimidine phosphoribosyltransferase family.</text>
</comment>
<keyword evidence="4 7" id="KW-0808">Transferase</keyword>
<evidence type="ECO:0000259" key="13">
    <source>
        <dbReference type="PROSITE" id="PS51278"/>
    </source>
</evidence>
<accession>A0A285J2F1</accession>
<comment type="catalytic activity">
    <reaction evidence="7 8">
        <text>5-phospho-beta-D-ribosylamine + L-glutamate + diphosphate = 5-phospho-alpha-D-ribose 1-diphosphate + L-glutamine + H2O</text>
        <dbReference type="Rhea" id="RHEA:14905"/>
        <dbReference type="ChEBI" id="CHEBI:15377"/>
        <dbReference type="ChEBI" id="CHEBI:29985"/>
        <dbReference type="ChEBI" id="CHEBI:33019"/>
        <dbReference type="ChEBI" id="CHEBI:58017"/>
        <dbReference type="ChEBI" id="CHEBI:58359"/>
        <dbReference type="ChEBI" id="CHEBI:58681"/>
        <dbReference type="EC" id="2.4.2.14"/>
    </reaction>
</comment>
<evidence type="ECO:0000256" key="12">
    <source>
        <dbReference type="SAM" id="MobiDB-lite"/>
    </source>
</evidence>
<dbReference type="UniPathway" id="UPA00074">
    <property type="reaction ID" value="UER00124"/>
</dbReference>
<feature type="binding site" evidence="7 10">
    <location>
        <position position="394"/>
    </location>
    <ligand>
        <name>Mg(2+)</name>
        <dbReference type="ChEBI" id="CHEBI:18420"/>
    </ligand>
</feature>
<dbReference type="GO" id="GO:0006189">
    <property type="term" value="P:'de novo' IMP biosynthetic process"/>
    <property type="evidence" value="ECO:0007669"/>
    <property type="project" value="UniProtKB-UniRule"/>
</dbReference>
<dbReference type="PIRSF" id="PIRSF000485">
    <property type="entry name" value="Amd_phspho_trans"/>
    <property type="match status" value="1"/>
</dbReference>
<organism evidence="14 15">
    <name type="scientific">Pseudooceanicola antarcticus</name>
    <dbReference type="NCBI Taxonomy" id="1247613"/>
    <lineage>
        <taxon>Bacteria</taxon>
        <taxon>Pseudomonadati</taxon>
        <taxon>Pseudomonadota</taxon>
        <taxon>Alphaproteobacteria</taxon>
        <taxon>Rhodobacterales</taxon>
        <taxon>Paracoccaceae</taxon>
        <taxon>Pseudooceanicola</taxon>
    </lineage>
</organism>